<organism evidence="3 4">
    <name type="scientific">Lederbergia lenta</name>
    <name type="common">Bacillus lentus</name>
    <dbReference type="NCBI Taxonomy" id="1467"/>
    <lineage>
        <taxon>Bacteria</taxon>
        <taxon>Bacillati</taxon>
        <taxon>Bacillota</taxon>
        <taxon>Bacilli</taxon>
        <taxon>Bacillales</taxon>
        <taxon>Bacillaceae</taxon>
        <taxon>Lederbergia</taxon>
    </lineage>
</organism>
<proteinExistence type="predicted"/>
<evidence type="ECO:0000259" key="1">
    <source>
        <dbReference type="Pfam" id="PF00188"/>
    </source>
</evidence>
<dbReference type="InterPro" id="IPR029410">
    <property type="entry name" value="CAP_assoc"/>
</dbReference>
<dbReference type="STRING" id="1348624.GCA_001591545_02083"/>
<dbReference type="Pfam" id="PF14504">
    <property type="entry name" value="CAP_assoc_N"/>
    <property type="match status" value="1"/>
</dbReference>
<dbReference type="Gene3D" id="3.40.33.10">
    <property type="entry name" value="CAP"/>
    <property type="match status" value="1"/>
</dbReference>
<evidence type="ECO:0000259" key="2">
    <source>
        <dbReference type="Pfam" id="PF14504"/>
    </source>
</evidence>
<dbReference type="SUPFAM" id="SSF55797">
    <property type="entry name" value="PR-1-like"/>
    <property type="match status" value="1"/>
</dbReference>
<protein>
    <submittedName>
        <fullName evidence="3">SCP-like extracellular</fullName>
    </submittedName>
</protein>
<dbReference type="CDD" id="cd05379">
    <property type="entry name" value="CAP_bacterial"/>
    <property type="match status" value="1"/>
</dbReference>
<gene>
    <name evidence="3" type="ORF">NCTC4824_03699</name>
</gene>
<evidence type="ECO:0000313" key="3">
    <source>
        <dbReference type="EMBL" id="SQI62606.1"/>
    </source>
</evidence>
<name>A0A2X4WEU3_LEDLE</name>
<dbReference type="PANTHER" id="PTHR31157:SF1">
    <property type="entry name" value="SCP DOMAIN-CONTAINING PROTEIN"/>
    <property type="match status" value="1"/>
</dbReference>
<dbReference type="PANTHER" id="PTHR31157">
    <property type="entry name" value="SCP DOMAIN-CONTAINING PROTEIN"/>
    <property type="match status" value="1"/>
</dbReference>
<accession>A0A2X4WEU3</accession>
<reference evidence="3 4" key="1">
    <citation type="submission" date="2018-06" db="EMBL/GenBank/DDBJ databases">
        <authorList>
            <consortium name="Pathogen Informatics"/>
            <person name="Doyle S."/>
        </authorList>
    </citation>
    <scope>NUCLEOTIDE SEQUENCE [LARGE SCALE GENOMIC DNA]</scope>
    <source>
        <strain evidence="3 4">NCTC4824</strain>
    </source>
</reference>
<dbReference type="EMBL" id="LS483476">
    <property type="protein sequence ID" value="SQI62606.1"/>
    <property type="molecule type" value="Genomic_DNA"/>
</dbReference>
<feature type="domain" description="CAP-associated" evidence="2">
    <location>
        <begin position="83"/>
        <end position="215"/>
    </location>
</feature>
<dbReference type="KEGG" id="blen:NCTC4824_03699"/>
<feature type="domain" description="SCP" evidence="1">
    <location>
        <begin position="238"/>
        <end position="350"/>
    </location>
</feature>
<dbReference type="InterPro" id="IPR035940">
    <property type="entry name" value="CAP_sf"/>
</dbReference>
<sequence>MNRETTLSAKDSITTKMESIKNNPDVATGLNAIADTFHEVIGWLDGSIAQLQKEQEQSELSPVEKPTLTAPEQQKFSLHNIELGDSKDKVEQAVGAPKRVSKNEYGVDWYSYHENYQNFMMISYSENDIVNGLYTNQDLISSSNGVKLGSSKESVKAYLGEPITQMRKGFVYYQIQDNGEYEIYQIDNSYITVFYDQHENNTVTAIQIIDLDLEGNRKDMYTKPSEQLKEGFEYQLFDLTNASRVNHNLGILTWDDHVKETARKHSIDMAENAYFNHENLRGQSPFDRMHEDNIAFIVAGENLAYGQFSSIFAHEGLMNSIGHRENILKPDYQYLGVGVAFNEKSQPYYTENFFSN</sequence>
<dbReference type="AlphaFoldDB" id="A0A2X4WEU3"/>
<dbReference type="Proteomes" id="UP000249134">
    <property type="component" value="Chromosome 1"/>
</dbReference>
<keyword evidence="4" id="KW-1185">Reference proteome</keyword>
<evidence type="ECO:0000313" key="4">
    <source>
        <dbReference type="Proteomes" id="UP000249134"/>
    </source>
</evidence>
<dbReference type="Pfam" id="PF00188">
    <property type="entry name" value="CAP"/>
    <property type="match status" value="1"/>
</dbReference>
<dbReference type="InterPro" id="IPR014044">
    <property type="entry name" value="CAP_dom"/>
</dbReference>